<evidence type="ECO:0000313" key="2">
    <source>
        <dbReference type="Proteomes" id="UP001589798"/>
    </source>
</evidence>
<protein>
    <submittedName>
        <fullName evidence="1">Uncharacterized protein</fullName>
    </submittedName>
</protein>
<keyword evidence="2" id="KW-1185">Reference proteome</keyword>
<accession>A0ABV6D219</accession>
<dbReference type="EMBL" id="JBHLWK010000040">
    <property type="protein sequence ID" value="MFC0206676.1"/>
    <property type="molecule type" value="Genomic_DNA"/>
</dbReference>
<dbReference type="Proteomes" id="UP001589798">
    <property type="component" value="Unassembled WGS sequence"/>
</dbReference>
<sequence length="65" mass="7224">MIIAPFPAREETGVVSAEANFRDSIRAGDDPRQHLSIGIDEDNLPFGKAQPVFSDEHIYSRGLRI</sequence>
<evidence type="ECO:0000313" key="1">
    <source>
        <dbReference type="EMBL" id="MFC0206676.1"/>
    </source>
</evidence>
<organism evidence="1 2">
    <name type="scientific">Novosphingobium soli</name>
    <dbReference type="NCBI Taxonomy" id="574956"/>
    <lineage>
        <taxon>Bacteria</taxon>
        <taxon>Pseudomonadati</taxon>
        <taxon>Pseudomonadota</taxon>
        <taxon>Alphaproteobacteria</taxon>
        <taxon>Sphingomonadales</taxon>
        <taxon>Sphingomonadaceae</taxon>
        <taxon>Novosphingobium</taxon>
    </lineage>
</organism>
<name>A0ABV6D219_9SPHN</name>
<comment type="caution">
    <text evidence="1">The sequence shown here is derived from an EMBL/GenBank/DDBJ whole genome shotgun (WGS) entry which is preliminary data.</text>
</comment>
<proteinExistence type="predicted"/>
<gene>
    <name evidence="1" type="ORF">ACFFJC_20680</name>
</gene>
<reference evidence="1 2" key="1">
    <citation type="submission" date="2024-09" db="EMBL/GenBank/DDBJ databases">
        <authorList>
            <person name="Sun Q."/>
            <person name="Mori K."/>
        </authorList>
    </citation>
    <scope>NUCLEOTIDE SEQUENCE [LARGE SCALE GENOMIC DNA]</scope>
    <source>
        <strain evidence="1 2">CCM 7706</strain>
    </source>
</reference>